<dbReference type="InterPro" id="IPR044215">
    <property type="entry name" value="PIG-H"/>
</dbReference>
<accession>A0A2U3DYN6</accession>
<reference evidence="5" key="3">
    <citation type="submission" date="2023-11" db="EMBL/GenBank/DDBJ databases">
        <authorList>
            <person name="Beijen E."/>
            <person name="Ohm R.A."/>
        </authorList>
    </citation>
    <scope>NUCLEOTIDE SEQUENCE</scope>
    <source>
        <strain evidence="5">CBS 150709</strain>
    </source>
</reference>
<comment type="similarity">
    <text evidence="2">Belongs to the PIGH family.</text>
</comment>
<evidence type="ECO:0000259" key="4">
    <source>
        <dbReference type="Pfam" id="PF10181"/>
    </source>
</evidence>
<evidence type="ECO:0000256" key="1">
    <source>
        <dbReference type="ARBA" id="ARBA00004687"/>
    </source>
</evidence>
<dbReference type="EMBL" id="JAWRVI010000002">
    <property type="protein sequence ID" value="KAK4094883.1"/>
    <property type="molecule type" value="Genomic_DNA"/>
</dbReference>
<proteinExistence type="inferred from homology"/>
<comment type="caution">
    <text evidence="6">The sequence shown here is derived from an EMBL/GenBank/DDBJ whole genome shotgun (WGS) entry which is preliminary data.</text>
</comment>
<dbReference type="GO" id="GO:0006506">
    <property type="term" value="P:GPI anchor biosynthetic process"/>
    <property type="evidence" value="ECO:0007669"/>
    <property type="project" value="UniProtKB-UniPathway"/>
</dbReference>
<name>A0A2U3DYN6_PURLI</name>
<dbReference type="UniPathway" id="UPA00196"/>
<evidence type="ECO:0000256" key="3">
    <source>
        <dbReference type="SAM" id="MobiDB-lite"/>
    </source>
</evidence>
<reference evidence="6 7" key="2">
    <citation type="journal article" date="2016" name="Front. Microbiol.">
        <title>Genome and transcriptome sequences reveal the specific parasitism of the nematophagous Purpureocillium lilacinum 36-1.</title>
        <authorList>
            <person name="Xie J."/>
            <person name="Li S."/>
            <person name="Mo C."/>
            <person name="Xiao X."/>
            <person name="Peng D."/>
            <person name="Wang G."/>
            <person name="Xiao Y."/>
        </authorList>
    </citation>
    <scope>NUCLEOTIDE SEQUENCE [LARGE SCALE GENOMIC DNA]</scope>
    <source>
        <strain evidence="6 7">36-1</strain>
    </source>
</reference>
<reference evidence="5 8" key="4">
    <citation type="journal article" date="2024" name="Microbiol. Resour. Announc.">
        <title>Genome annotations for the ascomycete fungi Trichoderma harzianum, Trichoderma aggressivum, and Purpureocillium lilacinum.</title>
        <authorList>
            <person name="Beijen E.P.W."/>
            <person name="Ohm R.A."/>
        </authorList>
    </citation>
    <scope>NUCLEOTIDE SEQUENCE [LARGE SCALE GENOMIC DNA]</scope>
    <source>
        <strain evidence="5 8">CBS 150709</strain>
    </source>
</reference>
<dbReference type="InterPro" id="IPR019328">
    <property type="entry name" value="PIGH-H_dom"/>
</dbReference>
<evidence type="ECO:0000313" key="6">
    <source>
        <dbReference type="EMBL" id="PWI67370.1"/>
    </source>
</evidence>
<dbReference type="Pfam" id="PF10181">
    <property type="entry name" value="PIG-H"/>
    <property type="match status" value="1"/>
</dbReference>
<dbReference type="Proteomes" id="UP000245956">
    <property type="component" value="Unassembled WGS sequence"/>
</dbReference>
<feature type="region of interest" description="Disordered" evidence="3">
    <location>
        <begin position="110"/>
        <end position="130"/>
    </location>
</feature>
<protein>
    <recommendedName>
        <fullName evidence="4">Phosphatidylinositol N-acetylglucosaminyltransferase subunit H conserved domain-containing protein</fullName>
    </recommendedName>
</protein>
<comment type="pathway">
    <text evidence="1">Glycolipid biosynthesis; glycosylphosphatidylinositol-anchor biosynthesis.</text>
</comment>
<evidence type="ECO:0000313" key="8">
    <source>
        <dbReference type="Proteomes" id="UP001287286"/>
    </source>
</evidence>
<evidence type="ECO:0000313" key="5">
    <source>
        <dbReference type="EMBL" id="KAK4094883.1"/>
    </source>
</evidence>
<dbReference type="AlphaFoldDB" id="A0A2U3DYN6"/>
<dbReference type="PANTHER" id="PTHR15231:SF1">
    <property type="entry name" value="PHOSPHATIDYLINOSITOL N-ACETYLGLUCOSAMINYLTRANSFERASE SUBUNIT H"/>
    <property type="match status" value="1"/>
</dbReference>
<sequence>MLLCGGGHSTPVGVPAVGCPPGAGRDGTWELWKLATGGGACAWQPPPSTAIELTDLSLVQFGTTHYSTRSSKTLLLSLRHPQEHCRRDIHPSPSGTRQWLVAKHPITRLASTSSSRSASEADRTQHRTPPAMITTAPRLRIRRPSPTAAEFTVTTLPPPTLPLRLLVALLLALRLALALATLLLLRARWTTCPLAAPRAETPPSRPASLLSAEGLWYALDVWDRAPAGGVALARLASRAPLPLLLAGAAAALYLVGLRAHRHESLLVLRGLGVQTTESAGTWFSGAATRFIPTEKIQDILVNEAFRRFEVRYYLIVVVEGEEDVVVVFPGLLPKRSIVEAVWRGARECLYEGRAEDSTKGPSI</sequence>
<organism evidence="6 7">
    <name type="scientific">Purpureocillium lilacinum</name>
    <name type="common">Paecilomyces lilacinus</name>
    <dbReference type="NCBI Taxonomy" id="33203"/>
    <lineage>
        <taxon>Eukaryota</taxon>
        <taxon>Fungi</taxon>
        <taxon>Dikarya</taxon>
        <taxon>Ascomycota</taxon>
        <taxon>Pezizomycotina</taxon>
        <taxon>Sordariomycetes</taxon>
        <taxon>Hypocreomycetidae</taxon>
        <taxon>Hypocreales</taxon>
        <taxon>Ophiocordycipitaceae</taxon>
        <taxon>Purpureocillium</taxon>
    </lineage>
</organism>
<dbReference type="PANTHER" id="PTHR15231">
    <property type="entry name" value="PHOSPHATIDYLINOSITOL N-ACETYLGLUCOSAMINYLTRANSFERASE SUBUNIT H"/>
    <property type="match status" value="1"/>
</dbReference>
<dbReference type="Proteomes" id="UP001287286">
    <property type="component" value="Unassembled WGS sequence"/>
</dbReference>
<dbReference type="EMBL" id="LCWV01000019">
    <property type="protein sequence ID" value="PWI67370.1"/>
    <property type="molecule type" value="Genomic_DNA"/>
</dbReference>
<gene>
    <name evidence="6" type="ORF">PCL_03138</name>
    <name evidence="5" type="ORF">Purlil1_579</name>
</gene>
<evidence type="ECO:0000256" key="2">
    <source>
        <dbReference type="ARBA" id="ARBA00009610"/>
    </source>
</evidence>
<feature type="domain" description="Phosphatidylinositol N-acetylglucosaminyltransferase subunit H conserved" evidence="4">
    <location>
        <begin position="264"/>
        <end position="329"/>
    </location>
</feature>
<evidence type="ECO:0000313" key="7">
    <source>
        <dbReference type="Proteomes" id="UP000245956"/>
    </source>
</evidence>
<keyword evidence="8" id="KW-1185">Reference proteome</keyword>
<reference evidence="6" key="1">
    <citation type="submission" date="2015-05" db="EMBL/GenBank/DDBJ databases">
        <authorList>
            <person name="Wang D.B."/>
            <person name="Wang M."/>
        </authorList>
    </citation>
    <scope>NUCLEOTIDE SEQUENCE</scope>
    <source>
        <strain evidence="6">36-1</strain>
    </source>
</reference>
<dbReference type="GO" id="GO:0000506">
    <property type="term" value="C:glycosylphosphatidylinositol-N-acetylglucosaminyltransferase (GPI-GnT) complex"/>
    <property type="evidence" value="ECO:0007669"/>
    <property type="project" value="InterPro"/>
</dbReference>